<dbReference type="InterPro" id="IPR036188">
    <property type="entry name" value="FAD/NAD-bd_sf"/>
</dbReference>
<dbReference type="PANTHER" id="PTHR13847:SF285">
    <property type="entry name" value="FAD DEPENDENT OXIDOREDUCTASE DOMAIN-CONTAINING PROTEIN"/>
    <property type="match status" value="1"/>
</dbReference>
<dbReference type="OrthoDB" id="571248at2"/>
<dbReference type="Pfam" id="PF01266">
    <property type="entry name" value="DAO"/>
    <property type="match status" value="1"/>
</dbReference>
<dbReference type="InterPro" id="IPR006076">
    <property type="entry name" value="FAD-dep_OxRdtase"/>
</dbReference>
<evidence type="ECO:0000313" key="3">
    <source>
        <dbReference type="Proteomes" id="UP000199516"/>
    </source>
</evidence>
<dbReference type="RefSeq" id="WP_091661258.1">
    <property type="nucleotide sequence ID" value="NZ_FONT01000004.1"/>
</dbReference>
<reference evidence="2 3" key="1">
    <citation type="submission" date="2016-10" db="EMBL/GenBank/DDBJ databases">
        <authorList>
            <person name="de Groot N.N."/>
        </authorList>
    </citation>
    <scope>NUCLEOTIDE SEQUENCE [LARGE SCALE GENOMIC DNA]</scope>
    <source>
        <strain evidence="2 3">DSM 23995</strain>
    </source>
</reference>
<dbReference type="AlphaFoldDB" id="A0A1I2DJE5"/>
<dbReference type="EMBL" id="FONT01000004">
    <property type="protein sequence ID" value="SFE80569.1"/>
    <property type="molecule type" value="Genomic_DNA"/>
</dbReference>
<proteinExistence type="predicted"/>
<sequence>MTKVKTADFYKNKSFWLENCQDNLTPRPSLEESKVVDIAIMGAGFTGLWTAYYLIRQNPSLNIVILEKEITGYGASGRNGGWCYPVFSVTPSTLLERYGKSMARELQLAMFDSVTEIGNVIEKENIQCDWTIGGGLKVSLGQQGIPSLENELLTYKKMGIDAHYQLLNKSQLEKRVRIQGAERGIYTKHSAVLNPAKLARQLANVLEGYGVKIYEQTEVQKIKEGTSRKGSRLITQSGSVTANIASVIAGEAYVSQLKEFQRKVIPMYSLITLTEPLTKQQWSEIGWESRESIGSTRYSINYLQRTRDGRILFGGRGQPYRFGSKIKDSFDVHGPTHKTLQQMLKKWFPSLNNIGFTHSWGGPVGITRDWTPNFQFNKHSRIANAWGYVGQGVSTTNLAGRILRDLIYEKESSLTKLPMVQHQSRNWEMEPLRWIGARFVQNGLERVDRKSEKTGFSPTGNTLAERIGLH</sequence>
<keyword evidence="3" id="KW-1185">Reference proteome</keyword>
<dbReference type="Proteomes" id="UP000199516">
    <property type="component" value="Unassembled WGS sequence"/>
</dbReference>
<gene>
    <name evidence="2" type="ORF">SAMN05192532_104108</name>
</gene>
<organism evidence="2 3">
    <name type="scientific">Alteribacillus iranensis</name>
    <dbReference type="NCBI Taxonomy" id="930128"/>
    <lineage>
        <taxon>Bacteria</taxon>
        <taxon>Bacillati</taxon>
        <taxon>Bacillota</taxon>
        <taxon>Bacilli</taxon>
        <taxon>Bacillales</taxon>
        <taxon>Bacillaceae</taxon>
        <taxon>Alteribacillus</taxon>
    </lineage>
</organism>
<feature type="domain" description="FAD dependent oxidoreductase" evidence="1">
    <location>
        <begin position="37"/>
        <end position="406"/>
    </location>
</feature>
<dbReference type="Gene3D" id="3.30.9.10">
    <property type="entry name" value="D-Amino Acid Oxidase, subunit A, domain 2"/>
    <property type="match status" value="1"/>
</dbReference>
<dbReference type="STRING" id="930128.SAMN05192532_104108"/>
<protein>
    <submittedName>
        <fullName evidence="2">Glycine/D-amino acid oxidase</fullName>
    </submittedName>
</protein>
<evidence type="ECO:0000259" key="1">
    <source>
        <dbReference type="Pfam" id="PF01266"/>
    </source>
</evidence>
<evidence type="ECO:0000313" key="2">
    <source>
        <dbReference type="EMBL" id="SFE80569.1"/>
    </source>
</evidence>
<dbReference type="GO" id="GO:0005737">
    <property type="term" value="C:cytoplasm"/>
    <property type="evidence" value="ECO:0007669"/>
    <property type="project" value="TreeGrafter"/>
</dbReference>
<dbReference type="PANTHER" id="PTHR13847">
    <property type="entry name" value="SARCOSINE DEHYDROGENASE-RELATED"/>
    <property type="match status" value="1"/>
</dbReference>
<name>A0A1I2DJE5_9BACI</name>
<dbReference type="Gene3D" id="3.50.50.60">
    <property type="entry name" value="FAD/NAD(P)-binding domain"/>
    <property type="match status" value="1"/>
</dbReference>
<accession>A0A1I2DJE5</accession>
<dbReference type="SUPFAM" id="SSF51905">
    <property type="entry name" value="FAD/NAD(P)-binding domain"/>
    <property type="match status" value="1"/>
</dbReference>